<organism evidence="6 7">
    <name type="scientific">Flavobacterium collinsii</name>
    <dbReference type="NCBI Taxonomy" id="1114861"/>
    <lineage>
        <taxon>Bacteria</taxon>
        <taxon>Pseudomonadati</taxon>
        <taxon>Bacteroidota</taxon>
        <taxon>Flavobacteriia</taxon>
        <taxon>Flavobacteriales</taxon>
        <taxon>Flavobacteriaceae</taxon>
        <taxon>Flavobacterium</taxon>
    </lineage>
</organism>
<dbReference type="Pfam" id="PF13535">
    <property type="entry name" value="ATP-grasp_4"/>
    <property type="match status" value="1"/>
</dbReference>
<dbReference type="KEGG" id="fcs:TRV642_2161"/>
<dbReference type="EMBL" id="OX336425">
    <property type="protein sequence ID" value="CAI2767057.1"/>
    <property type="molecule type" value="Genomic_DNA"/>
</dbReference>
<keyword evidence="3 4" id="KW-0067">ATP-binding</keyword>
<dbReference type="GO" id="GO:0016874">
    <property type="term" value="F:ligase activity"/>
    <property type="evidence" value="ECO:0007669"/>
    <property type="project" value="UniProtKB-KW"/>
</dbReference>
<keyword evidence="2 4" id="KW-0547">Nucleotide-binding</keyword>
<evidence type="ECO:0000256" key="3">
    <source>
        <dbReference type="ARBA" id="ARBA00022840"/>
    </source>
</evidence>
<dbReference type="InterPro" id="IPR052032">
    <property type="entry name" value="ATP-dep_AA_Ligase"/>
</dbReference>
<sequence length="408" mass="46592">MNNNHTMDNVLLIDRCLNLHKKLYPLIGKMYLITDQNDDKPITYKDFGYEQIIEVNTLTNNDIIDLAISIVKMKNIKHILSFDDKYQEIAGKIARMHGFWFPYDHGVCDSVRNKAVTRNILSSKGLDNLPYKIINDETEIDKFIEDYGYPLVMKPLSSQGSLAVNIIHDSRELKKAIQLFEKNAKNQIMLLEKYIIGKEYSFECFSENGNHELICVVEKFKSEVYCVGMGHRIPADLNSSDLFRMKKYVFSCLSGLGITNGPTHTELIFSPSGPVIVETHTRACGAHVPYLIEKLYNIDIQTLWIHQFLGSTIIDEIKKSKHSEKTGVVWFKHSNKAGVLDHIKGISETYNTFGVLKAEAIQAKFKTLENFTKRSEDRLAYVIVVEDDHDEALNKAQTAINSLDVVYI</sequence>
<dbReference type="AlphaFoldDB" id="A0A9W4X9U9"/>
<keyword evidence="1" id="KW-0436">Ligase</keyword>
<dbReference type="RefSeq" id="WP_263362944.1">
    <property type="nucleotide sequence ID" value="NZ_OX336425.1"/>
</dbReference>
<dbReference type="InterPro" id="IPR011761">
    <property type="entry name" value="ATP-grasp"/>
</dbReference>
<proteinExistence type="predicted"/>
<evidence type="ECO:0000259" key="5">
    <source>
        <dbReference type="PROSITE" id="PS50975"/>
    </source>
</evidence>
<feature type="domain" description="ATP-grasp" evidence="5">
    <location>
        <begin position="118"/>
        <end position="309"/>
    </location>
</feature>
<dbReference type="GO" id="GO:0005524">
    <property type="term" value="F:ATP binding"/>
    <property type="evidence" value="ECO:0007669"/>
    <property type="project" value="UniProtKB-UniRule"/>
</dbReference>
<dbReference type="SUPFAM" id="SSF56059">
    <property type="entry name" value="Glutathione synthetase ATP-binding domain-like"/>
    <property type="match status" value="1"/>
</dbReference>
<reference evidence="6" key="1">
    <citation type="submission" date="2022-09" db="EMBL/GenBank/DDBJ databases">
        <authorList>
            <person name="Duchaud E."/>
        </authorList>
    </citation>
    <scope>NUCLEOTIDE SEQUENCE</scope>
    <source>
        <strain evidence="6">TRV642</strain>
    </source>
</reference>
<gene>
    <name evidence="6" type="ORF">TRV642_2161</name>
</gene>
<evidence type="ECO:0000256" key="4">
    <source>
        <dbReference type="PROSITE-ProRule" id="PRU00409"/>
    </source>
</evidence>
<dbReference type="PANTHER" id="PTHR43585:SF2">
    <property type="entry name" value="ATP-GRASP ENZYME FSQD"/>
    <property type="match status" value="1"/>
</dbReference>
<dbReference type="Gene3D" id="3.30.470.20">
    <property type="entry name" value="ATP-grasp fold, B domain"/>
    <property type="match status" value="1"/>
</dbReference>
<name>A0A9W4X9U9_9FLAO</name>
<evidence type="ECO:0000256" key="1">
    <source>
        <dbReference type="ARBA" id="ARBA00022598"/>
    </source>
</evidence>
<evidence type="ECO:0000313" key="7">
    <source>
        <dbReference type="Proteomes" id="UP001152749"/>
    </source>
</evidence>
<evidence type="ECO:0000313" key="6">
    <source>
        <dbReference type="EMBL" id="CAI2767057.1"/>
    </source>
</evidence>
<dbReference type="Proteomes" id="UP001152749">
    <property type="component" value="Chromosome"/>
</dbReference>
<dbReference type="GO" id="GO:0046872">
    <property type="term" value="F:metal ion binding"/>
    <property type="evidence" value="ECO:0007669"/>
    <property type="project" value="InterPro"/>
</dbReference>
<evidence type="ECO:0000256" key="2">
    <source>
        <dbReference type="ARBA" id="ARBA00022741"/>
    </source>
</evidence>
<accession>A0A9W4X9U9</accession>
<protein>
    <submittedName>
        <fullName evidence="6">ATP-grasp domain-containing protein</fullName>
    </submittedName>
</protein>
<dbReference type="PANTHER" id="PTHR43585">
    <property type="entry name" value="FUMIPYRROLE BIOSYNTHESIS PROTEIN C"/>
    <property type="match status" value="1"/>
</dbReference>
<dbReference type="PROSITE" id="PS50975">
    <property type="entry name" value="ATP_GRASP"/>
    <property type="match status" value="1"/>
</dbReference>